<dbReference type="HOGENOM" id="CLU_041217_9_3_1"/>
<dbReference type="EMBL" id="KB741231">
    <property type="protein sequence ID" value="ENN72242.1"/>
    <property type="molecule type" value="Genomic_DNA"/>
</dbReference>
<evidence type="ECO:0000256" key="10">
    <source>
        <dbReference type="SAM" id="MobiDB-lite"/>
    </source>
</evidence>
<dbReference type="InterPro" id="IPR001806">
    <property type="entry name" value="Small_GTPase"/>
</dbReference>
<dbReference type="PANTHER" id="PTHR46149">
    <property type="entry name" value="MIP08469P"/>
    <property type="match status" value="1"/>
</dbReference>
<dbReference type="SMART" id="SM00175">
    <property type="entry name" value="RAB"/>
    <property type="match status" value="1"/>
</dbReference>
<dbReference type="AlphaFoldDB" id="N6U110"/>
<evidence type="ECO:0000256" key="7">
    <source>
        <dbReference type="ARBA" id="ARBA00023288"/>
    </source>
</evidence>
<sequence length="216" mass="24493">MSTMSDYERIRLVILGGQGVGKSCIIKRFLFNTYCNKYRSTVEDLYNKEYDLGHMTLKVDILDTAAMRRLCIATAHAFLLVYSVASVPSFDCVKQCFEEIRENRNDYQDIPIVVAGNKLDLTTSQREITIEDVSEWVYCELPKLRVKVLECSAKDDINIKEIFRSLLTLSKLLPRKDPSDTGTGLKRRSSAYVSATSKDRRRAESPLLEADKASGS</sequence>
<protein>
    <submittedName>
        <fullName evidence="11">Uncharacterized protein</fullName>
    </submittedName>
</protein>
<dbReference type="GO" id="GO:0003924">
    <property type="term" value="F:GTPase activity"/>
    <property type="evidence" value="ECO:0007669"/>
    <property type="project" value="InterPro"/>
</dbReference>
<reference evidence="11" key="1">
    <citation type="journal article" date="2013" name="Genome Biol.">
        <title>Draft genome of the mountain pine beetle, Dendroctonus ponderosae Hopkins, a major forest pest.</title>
        <authorList>
            <person name="Keeling C.I."/>
            <person name="Yuen M.M."/>
            <person name="Liao N.Y."/>
            <person name="Docking T.R."/>
            <person name="Chan S.K."/>
            <person name="Taylor G.A."/>
            <person name="Palmquist D.L."/>
            <person name="Jackman S.D."/>
            <person name="Nguyen A."/>
            <person name="Li M."/>
            <person name="Henderson H."/>
            <person name="Janes J.K."/>
            <person name="Zhao Y."/>
            <person name="Pandoh P."/>
            <person name="Moore R."/>
            <person name="Sperling F.A."/>
            <person name="Huber D.P."/>
            <person name="Birol I."/>
            <person name="Jones S.J."/>
            <person name="Bohlmann J."/>
        </authorList>
    </citation>
    <scope>NUCLEOTIDE SEQUENCE</scope>
</reference>
<dbReference type="InterPro" id="IPR052236">
    <property type="entry name" value="Small_GTPase_RasD"/>
</dbReference>
<dbReference type="Gene3D" id="3.40.50.300">
    <property type="entry name" value="P-loop containing nucleotide triphosphate hydrolases"/>
    <property type="match status" value="1"/>
</dbReference>
<dbReference type="InterPro" id="IPR005225">
    <property type="entry name" value="Small_GTP-bd"/>
</dbReference>
<dbReference type="GO" id="GO:0005525">
    <property type="term" value="F:GTP binding"/>
    <property type="evidence" value="ECO:0007669"/>
    <property type="project" value="UniProtKB-KW"/>
</dbReference>
<dbReference type="OrthoDB" id="265044at2759"/>
<comment type="similarity">
    <text evidence="9">Belongs to the small GTPase superfamily. RasD family.</text>
</comment>
<proteinExistence type="inferred from homology"/>
<evidence type="ECO:0000256" key="6">
    <source>
        <dbReference type="ARBA" id="ARBA00023136"/>
    </source>
</evidence>
<evidence type="ECO:0000256" key="1">
    <source>
        <dbReference type="ARBA" id="ARBA00004193"/>
    </source>
</evidence>
<feature type="non-terminal residue" evidence="11">
    <location>
        <position position="1"/>
    </location>
</feature>
<evidence type="ECO:0000256" key="5">
    <source>
        <dbReference type="ARBA" id="ARBA00023134"/>
    </source>
</evidence>
<organism evidence="11">
    <name type="scientific">Dendroctonus ponderosae</name>
    <name type="common">Mountain pine beetle</name>
    <dbReference type="NCBI Taxonomy" id="77166"/>
    <lineage>
        <taxon>Eukaryota</taxon>
        <taxon>Metazoa</taxon>
        <taxon>Ecdysozoa</taxon>
        <taxon>Arthropoda</taxon>
        <taxon>Hexapoda</taxon>
        <taxon>Insecta</taxon>
        <taxon>Pterygota</taxon>
        <taxon>Neoptera</taxon>
        <taxon>Endopterygota</taxon>
        <taxon>Coleoptera</taxon>
        <taxon>Polyphaga</taxon>
        <taxon>Cucujiformia</taxon>
        <taxon>Curculionidae</taxon>
        <taxon>Scolytinae</taxon>
        <taxon>Dendroctonus</taxon>
    </lineage>
</organism>
<evidence type="ECO:0000256" key="2">
    <source>
        <dbReference type="ARBA" id="ARBA00022475"/>
    </source>
</evidence>
<keyword evidence="8" id="KW-0636">Prenylation</keyword>
<evidence type="ECO:0000256" key="4">
    <source>
        <dbReference type="ARBA" id="ARBA00022741"/>
    </source>
</evidence>
<dbReference type="InterPro" id="IPR027417">
    <property type="entry name" value="P-loop_NTPase"/>
</dbReference>
<evidence type="ECO:0000256" key="3">
    <source>
        <dbReference type="ARBA" id="ARBA00022481"/>
    </source>
</evidence>
<feature type="region of interest" description="Disordered" evidence="10">
    <location>
        <begin position="178"/>
        <end position="216"/>
    </location>
</feature>
<evidence type="ECO:0000313" key="11">
    <source>
        <dbReference type="EMBL" id="ENN72242.1"/>
    </source>
</evidence>
<dbReference type="OMA" id="SEWVYCE"/>
<dbReference type="SMART" id="SM00174">
    <property type="entry name" value="RHO"/>
    <property type="match status" value="1"/>
</dbReference>
<keyword evidence="2" id="KW-1003">Cell membrane</keyword>
<dbReference type="PROSITE" id="PS51421">
    <property type="entry name" value="RAS"/>
    <property type="match status" value="1"/>
</dbReference>
<keyword evidence="4" id="KW-0547">Nucleotide-binding</keyword>
<dbReference type="PANTHER" id="PTHR46149:SF7">
    <property type="entry name" value="GTP-BINDING PROTEIN DI-RAS2"/>
    <property type="match status" value="1"/>
</dbReference>
<evidence type="ECO:0000256" key="9">
    <source>
        <dbReference type="ARBA" id="ARBA00038061"/>
    </source>
</evidence>
<dbReference type="Pfam" id="PF00071">
    <property type="entry name" value="Ras"/>
    <property type="match status" value="1"/>
</dbReference>
<keyword evidence="3" id="KW-0488">Methylation</keyword>
<comment type="subcellular location">
    <subcellularLocation>
        <location evidence="1">Cell membrane</location>
        <topology evidence="1">Lipid-anchor</topology>
    </subcellularLocation>
</comment>
<keyword evidence="6" id="KW-0472">Membrane</keyword>
<dbReference type="PRINTS" id="PR00449">
    <property type="entry name" value="RASTRNSFRMNG"/>
</dbReference>
<name>N6U110_DENPD</name>
<feature type="compositionally biased region" description="Basic and acidic residues" evidence="10">
    <location>
        <begin position="197"/>
        <end position="216"/>
    </location>
</feature>
<dbReference type="GO" id="GO:0005886">
    <property type="term" value="C:plasma membrane"/>
    <property type="evidence" value="ECO:0007669"/>
    <property type="project" value="UniProtKB-SubCell"/>
</dbReference>
<evidence type="ECO:0000256" key="8">
    <source>
        <dbReference type="ARBA" id="ARBA00023289"/>
    </source>
</evidence>
<dbReference type="PROSITE" id="PS51419">
    <property type="entry name" value="RAB"/>
    <property type="match status" value="1"/>
</dbReference>
<keyword evidence="7" id="KW-0449">Lipoprotein</keyword>
<dbReference type="FunFam" id="3.40.50.300:FF:000475">
    <property type="entry name" value="GTP-binding protein Rhes"/>
    <property type="match status" value="1"/>
</dbReference>
<gene>
    <name evidence="11" type="ORF">YQE_11105</name>
</gene>
<dbReference type="SUPFAM" id="SSF52540">
    <property type="entry name" value="P-loop containing nucleoside triphosphate hydrolases"/>
    <property type="match status" value="1"/>
</dbReference>
<dbReference type="SMART" id="SM00173">
    <property type="entry name" value="RAS"/>
    <property type="match status" value="1"/>
</dbReference>
<dbReference type="NCBIfam" id="TIGR00231">
    <property type="entry name" value="small_GTP"/>
    <property type="match status" value="1"/>
</dbReference>
<keyword evidence="5" id="KW-0342">GTP-binding</keyword>
<feature type="non-terminal residue" evidence="11">
    <location>
        <position position="216"/>
    </location>
</feature>
<accession>N6U110</accession>